<protein>
    <submittedName>
        <fullName evidence="1">Uncharacterized protein</fullName>
    </submittedName>
</protein>
<dbReference type="EMBL" id="AMZH03000483">
    <property type="protein sequence ID" value="RRT83486.1"/>
    <property type="molecule type" value="Genomic_DNA"/>
</dbReference>
<dbReference type="AlphaFoldDB" id="A0A444DEP7"/>
<dbReference type="Proteomes" id="UP000287651">
    <property type="component" value="Unassembled WGS sequence"/>
</dbReference>
<evidence type="ECO:0000313" key="1">
    <source>
        <dbReference type="EMBL" id="RRT83486.1"/>
    </source>
</evidence>
<dbReference type="InterPro" id="IPR026847">
    <property type="entry name" value="VPS13"/>
</dbReference>
<evidence type="ECO:0000313" key="2">
    <source>
        <dbReference type="Proteomes" id="UP000287651"/>
    </source>
</evidence>
<dbReference type="GO" id="GO:0006623">
    <property type="term" value="P:protein targeting to vacuole"/>
    <property type="evidence" value="ECO:0007669"/>
    <property type="project" value="TreeGrafter"/>
</dbReference>
<dbReference type="PANTHER" id="PTHR16166">
    <property type="entry name" value="VACUOLAR PROTEIN SORTING-ASSOCIATED PROTEIN VPS13"/>
    <property type="match status" value="1"/>
</dbReference>
<gene>
    <name evidence="1" type="ORF">B296_00017522</name>
</gene>
<dbReference type="PANTHER" id="PTHR16166:SF143">
    <property type="entry name" value="PROTEIN SORTING-ASSOCIATED PROTEIN, PUTATIVE (DUF1162)-RELATED"/>
    <property type="match status" value="1"/>
</dbReference>
<organism evidence="1 2">
    <name type="scientific">Ensete ventricosum</name>
    <name type="common">Abyssinian banana</name>
    <name type="synonym">Musa ensete</name>
    <dbReference type="NCBI Taxonomy" id="4639"/>
    <lineage>
        <taxon>Eukaryota</taxon>
        <taxon>Viridiplantae</taxon>
        <taxon>Streptophyta</taxon>
        <taxon>Embryophyta</taxon>
        <taxon>Tracheophyta</taxon>
        <taxon>Spermatophyta</taxon>
        <taxon>Magnoliopsida</taxon>
        <taxon>Liliopsida</taxon>
        <taxon>Zingiberales</taxon>
        <taxon>Musaceae</taxon>
        <taxon>Ensete</taxon>
    </lineage>
</organism>
<name>A0A444DEP7_ENSVE</name>
<reference evidence="1 2" key="1">
    <citation type="journal article" date="2014" name="Agronomy (Basel)">
        <title>A Draft Genome Sequence for Ensete ventricosum, the Drought-Tolerant Tree Against Hunger.</title>
        <authorList>
            <person name="Harrison J."/>
            <person name="Moore K.A."/>
            <person name="Paszkiewicz K."/>
            <person name="Jones T."/>
            <person name="Grant M."/>
            <person name="Ambacheew D."/>
            <person name="Muzemil S."/>
            <person name="Studholme D.J."/>
        </authorList>
    </citation>
    <scope>NUCLEOTIDE SEQUENCE [LARGE SCALE GENOMIC DNA]</scope>
</reference>
<proteinExistence type="predicted"/>
<accession>A0A444DEP7</accession>
<sequence>MDASCGAREICLSVPFLLYNCTNLFLTILDVNHEGNGNAVVIPSSYYEFEHKQLLAGKDGLALISSESRSSSHPFLLDNNLEARKQDNVSTKFDCDQSSVSYEVSHYNEIIRKVGSSPSYLPRRAGKDAGYMHDGGSRKAKPYIYGPTVHIPANELLVKLSAALSKSRSNTSHNQTWSKPFSLVPESGSTNIIIPQPSASGAFLISAASVPVAGELSGRTRAITFQPR</sequence>
<dbReference type="GO" id="GO:0045053">
    <property type="term" value="P:protein retention in Golgi apparatus"/>
    <property type="evidence" value="ECO:0007669"/>
    <property type="project" value="TreeGrafter"/>
</dbReference>
<comment type="caution">
    <text evidence="1">The sequence shown here is derived from an EMBL/GenBank/DDBJ whole genome shotgun (WGS) entry which is preliminary data.</text>
</comment>